<accession>A0A0C9UQ85</accession>
<keyword evidence="3" id="KW-1185">Reference proteome</keyword>
<evidence type="ECO:0000313" key="2">
    <source>
        <dbReference type="EMBL" id="KIJ27586.1"/>
    </source>
</evidence>
<evidence type="ECO:0000256" key="1">
    <source>
        <dbReference type="SAM" id="MobiDB-lite"/>
    </source>
</evidence>
<dbReference type="AlphaFoldDB" id="A0A0C9UQ85"/>
<dbReference type="EMBL" id="KN837330">
    <property type="protein sequence ID" value="KIJ27586.1"/>
    <property type="molecule type" value="Genomic_DNA"/>
</dbReference>
<sequence length="407" mass="44881">MADSYNSHSESPEKTFQEASSYPVSVWEDALVIPGSSLPWQNYSIPSSSISAPSLHEQPLAYARTLKSSQTVGSSSTGVQLGYNKSVNMTPTFTAPFPPSIHSRQFLTLLPPPAFQTSSNGSELFAYPYMSAFDVPNPFSALLQPTLHAPPSGHFDYQQIAYYGHVDTPKFPTHSHQEEHHIPPFASPEPLPLPSHIDSTREDLSTLPYWGGGSKFARLFREDTRIGAWLVQFRAQAQCKWPTLTGKALKGRFSCPSDHPQEGKDRSIVPCKGSYADYESLMRHITAVAVAELSDIDEGKLEQSEALFLRDPRIRLRNAICANPACHAESGVMGRTDMWMSRHLSSCHPDIQVCDPNPAKPKGRPRKNRPHGKTEALTGEPKDNLGPAGGPVRRGRVALKQRFNPTA</sequence>
<dbReference type="HOGENOM" id="CLU_676478_0_0_1"/>
<protein>
    <submittedName>
        <fullName evidence="2">Uncharacterized protein</fullName>
    </submittedName>
</protein>
<evidence type="ECO:0000313" key="3">
    <source>
        <dbReference type="Proteomes" id="UP000054279"/>
    </source>
</evidence>
<name>A0A0C9UQ85_SPHS4</name>
<feature type="region of interest" description="Disordered" evidence="1">
    <location>
        <begin position="351"/>
        <end position="407"/>
    </location>
</feature>
<gene>
    <name evidence="2" type="ORF">M422DRAFT_71579</name>
</gene>
<feature type="compositionally biased region" description="Basic residues" evidence="1">
    <location>
        <begin position="361"/>
        <end position="371"/>
    </location>
</feature>
<dbReference type="Proteomes" id="UP000054279">
    <property type="component" value="Unassembled WGS sequence"/>
</dbReference>
<organism evidence="2 3">
    <name type="scientific">Sphaerobolus stellatus (strain SS14)</name>
    <dbReference type="NCBI Taxonomy" id="990650"/>
    <lineage>
        <taxon>Eukaryota</taxon>
        <taxon>Fungi</taxon>
        <taxon>Dikarya</taxon>
        <taxon>Basidiomycota</taxon>
        <taxon>Agaricomycotina</taxon>
        <taxon>Agaricomycetes</taxon>
        <taxon>Phallomycetidae</taxon>
        <taxon>Geastrales</taxon>
        <taxon>Sphaerobolaceae</taxon>
        <taxon>Sphaerobolus</taxon>
    </lineage>
</organism>
<reference evidence="2 3" key="1">
    <citation type="submission" date="2014-06" db="EMBL/GenBank/DDBJ databases">
        <title>Evolutionary Origins and Diversification of the Mycorrhizal Mutualists.</title>
        <authorList>
            <consortium name="DOE Joint Genome Institute"/>
            <consortium name="Mycorrhizal Genomics Consortium"/>
            <person name="Kohler A."/>
            <person name="Kuo A."/>
            <person name="Nagy L.G."/>
            <person name="Floudas D."/>
            <person name="Copeland A."/>
            <person name="Barry K.W."/>
            <person name="Cichocki N."/>
            <person name="Veneault-Fourrey C."/>
            <person name="LaButti K."/>
            <person name="Lindquist E.A."/>
            <person name="Lipzen A."/>
            <person name="Lundell T."/>
            <person name="Morin E."/>
            <person name="Murat C."/>
            <person name="Riley R."/>
            <person name="Ohm R."/>
            <person name="Sun H."/>
            <person name="Tunlid A."/>
            <person name="Henrissat B."/>
            <person name="Grigoriev I.V."/>
            <person name="Hibbett D.S."/>
            <person name="Martin F."/>
        </authorList>
    </citation>
    <scope>NUCLEOTIDE SEQUENCE [LARGE SCALE GENOMIC DNA]</scope>
    <source>
        <strain evidence="2 3">SS14</strain>
    </source>
</reference>
<proteinExistence type="predicted"/>